<proteinExistence type="predicted"/>
<dbReference type="AlphaFoldDB" id="A0A6M3J1C1"/>
<sequence>MPNEKLDRNELIASYRATNPSKSLAKIANIFSDLLGVKLTRQRVDQICRQVARDKTMAGNK</sequence>
<evidence type="ECO:0000313" key="1">
    <source>
        <dbReference type="EMBL" id="QJA63087.1"/>
    </source>
</evidence>
<protein>
    <submittedName>
        <fullName evidence="1">Uncharacterized protein</fullName>
    </submittedName>
</protein>
<dbReference type="EMBL" id="MT141490">
    <property type="protein sequence ID" value="QJA63087.1"/>
    <property type="molecule type" value="Genomic_DNA"/>
</dbReference>
<accession>A0A6M3J1C1</accession>
<gene>
    <name evidence="1" type="ORF">MM415B00651_0002</name>
</gene>
<name>A0A6M3J1C1_9ZZZZ</name>
<organism evidence="1">
    <name type="scientific">viral metagenome</name>
    <dbReference type="NCBI Taxonomy" id="1070528"/>
    <lineage>
        <taxon>unclassified sequences</taxon>
        <taxon>metagenomes</taxon>
        <taxon>organismal metagenomes</taxon>
    </lineage>
</organism>
<reference evidence="1" key="1">
    <citation type="submission" date="2020-03" db="EMBL/GenBank/DDBJ databases">
        <title>The deep terrestrial virosphere.</title>
        <authorList>
            <person name="Holmfeldt K."/>
            <person name="Nilsson E."/>
            <person name="Simone D."/>
            <person name="Lopez-Fernandez M."/>
            <person name="Wu X."/>
            <person name="de Brujin I."/>
            <person name="Lundin D."/>
            <person name="Andersson A."/>
            <person name="Bertilsson S."/>
            <person name="Dopson M."/>
        </authorList>
    </citation>
    <scope>NUCLEOTIDE SEQUENCE</scope>
    <source>
        <strain evidence="1">MM415B00651</strain>
    </source>
</reference>